<feature type="chain" id="PRO_5035776821" description="Stress-response A/B barrel domain-containing protein" evidence="2">
    <location>
        <begin position="16"/>
        <end position="378"/>
    </location>
</feature>
<dbReference type="Gene3D" id="3.30.70.100">
    <property type="match status" value="2"/>
</dbReference>
<dbReference type="SMART" id="SM00886">
    <property type="entry name" value="Dabb"/>
    <property type="match status" value="2"/>
</dbReference>
<reference evidence="4" key="1">
    <citation type="submission" date="2020-06" db="EMBL/GenBank/DDBJ databases">
        <title>WGS assembly of Ceratodon purpureus strain R40.</title>
        <authorList>
            <person name="Carey S.B."/>
            <person name="Jenkins J."/>
            <person name="Shu S."/>
            <person name="Lovell J.T."/>
            <person name="Sreedasyam A."/>
            <person name="Maumus F."/>
            <person name="Tiley G.P."/>
            <person name="Fernandez-Pozo N."/>
            <person name="Barry K."/>
            <person name="Chen C."/>
            <person name="Wang M."/>
            <person name="Lipzen A."/>
            <person name="Daum C."/>
            <person name="Saski C.A."/>
            <person name="Payton A.C."/>
            <person name="Mcbreen J.C."/>
            <person name="Conrad R.E."/>
            <person name="Kollar L.M."/>
            <person name="Olsson S."/>
            <person name="Huttunen S."/>
            <person name="Landis J.B."/>
            <person name="Wickett N.J."/>
            <person name="Johnson M.G."/>
            <person name="Rensing S.A."/>
            <person name="Grimwood J."/>
            <person name="Schmutz J."/>
            <person name="Mcdaniel S.F."/>
        </authorList>
    </citation>
    <scope>NUCLEOTIDE SEQUENCE</scope>
    <source>
        <strain evidence="4">R40</strain>
    </source>
</reference>
<evidence type="ECO:0000256" key="2">
    <source>
        <dbReference type="SAM" id="SignalP"/>
    </source>
</evidence>
<dbReference type="EMBL" id="CM026433">
    <property type="protein sequence ID" value="KAG0554355.1"/>
    <property type="molecule type" value="Genomic_DNA"/>
</dbReference>
<feature type="domain" description="Stress-response A/B barrel" evidence="3">
    <location>
        <begin position="101"/>
        <end position="194"/>
    </location>
</feature>
<protein>
    <recommendedName>
        <fullName evidence="3">Stress-response A/B barrel domain-containing protein</fullName>
    </recommendedName>
</protein>
<dbReference type="Pfam" id="PF07876">
    <property type="entry name" value="Dabb"/>
    <property type="match status" value="2"/>
</dbReference>
<organism evidence="4 5">
    <name type="scientific">Ceratodon purpureus</name>
    <name type="common">Fire moss</name>
    <name type="synonym">Dicranum purpureum</name>
    <dbReference type="NCBI Taxonomy" id="3225"/>
    <lineage>
        <taxon>Eukaryota</taxon>
        <taxon>Viridiplantae</taxon>
        <taxon>Streptophyta</taxon>
        <taxon>Embryophyta</taxon>
        <taxon>Bryophyta</taxon>
        <taxon>Bryophytina</taxon>
        <taxon>Bryopsida</taxon>
        <taxon>Dicranidae</taxon>
        <taxon>Pseudoditrichales</taxon>
        <taxon>Ditrichaceae</taxon>
        <taxon>Ceratodon</taxon>
    </lineage>
</organism>
<keyword evidence="5" id="KW-1185">Reference proteome</keyword>
<keyword evidence="2" id="KW-0732">Signal</keyword>
<dbReference type="SUPFAM" id="SSF54909">
    <property type="entry name" value="Dimeric alpha+beta barrel"/>
    <property type="match status" value="2"/>
</dbReference>
<evidence type="ECO:0000259" key="3">
    <source>
        <dbReference type="PROSITE" id="PS51502"/>
    </source>
</evidence>
<dbReference type="InterPro" id="IPR013097">
    <property type="entry name" value="Dabb"/>
</dbReference>
<comment type="subunit">
    <text evidence="1">Homodimer.</text>
</comment>
<evidence type="ECO:0000256" key="1">
    <source>
        <dbReference type="ARBA" id="ARBA00011738"/>
    </source>
</evidence>
<gene>
    <name evidence="4" type="ORF">KC19_12G084500</name>
</gene>
<dbReference type="Proteomes" id="UP000822688">
    <property type="component" value="Chromosome 12"/>
</dbReference>
<evidence type="ECO:0000313" key="5">
    <source>
        <dbReference type="Proteomes" id="UP000822688"/>
    </source>
</evidence>
<dbReference type="AlphaFoldDB" id="A0A8T0G686"/>
<dbReference type="PANTHER" id="PTHR33178">
    <property type="match status" value="1"/>
</dbReference>
<dbReference type="PROSITE" id="PS51502">
    <property type="entry name" value="S_R_A_B_BARREL"/>
    <property type="match status" value="2"/>
</dbReference>
<evidence type="ECO:0000313" key="4">
    <source>
        <dbReference type="EMBL" id="KAG0554355.1"/>
    </source>
</evidence>
<proteinExistence type="predicted"/>
<name>A0A8T0G686_CERPU</name>
<comment type="caution">
    <text evidence="4">The sequence shown here is derived from an EMBL/GenBank/DDBJ whole genome shotgun (WGS) entry which is preliminary data.</text>
</comment>
<dbReference type="PANTHER" id="PTHR33178:SF5">
    <property type="entry name" value="EXPRESSED PROTEIN"/>
    <property type="match status" value="1"/>
</dbReference>
<accession>A0A8T0G686</accession>
<dbReference type="InterPro" id="IPR011008">
    <property type="entry name" value="Dimeric_a/b-barrel"/>
</dbReference>
<feature type="signal peptide" evidence="2">
    <location>
        <begin position="1"/>
        <end position="15"/>
    </location>
</feature>
<feature type="domain" description="Stress-response A/B barrel" evidence="3">
    <location>
        <begin position="216"/>
        <end position="319"/>
    </location>
</feature>
<sequence>MILTMAMLSLAPAVATTSTSSHLPGAPPWVIKTSSHPHHVCIFAKSLPDSQEKLRKAFQHGPFLGSSSRRLSNIIVAAERSSMNGPQESTRPTDGLRRKVVEHVVLLQMEEDLTDEQEKDMLDHLYSLQYHYRGILAVSLGRVVERMPEGVTHAFFQRFPSFEALEQYMNHPARLKVADEFISPYCKGRIVADFEAEVEDDLEPLFRRGDKFQQGIEHVVLIKVREGASQAGTEGMMEAFNALPQQIDPSVIVQLTAGVNLSDRSKGYTHGVLVRVPSEEALDTFSKHPAYVSVSRVHGSEAFSAVLNEVPATPNCVQFLRPVRCKTKQLRDEAECLHVGSLTLALPVQVFTEKVLPISAGLLSADFLVDPVTKSSPL</sequence>
<dbReference type="InterPro" id="IPR044662">
    <property type="entry name" value="HS1/DABB1-like"/>
</dbReference>